<feature type="region of interest" description="Disordered" evidence="2">
    <location>
        <begin position="228"/>
        <end position="254"/>
    </location>
</feature>
<feature type="compositionally biased region" description="Basic and acidic residues" evidence="2">
    <location>
        <begin position="382"/>
        <end position="398"/>
    </location>
</feature>
<evidence type="ECO:0000256" key="1">
    <source>
        <dbReference type="SAM" id="Coils"/>
    </source>
</evidence>
<keyword evidence="1" id="KW-0175">Coiled coil</keyword>
<evidence type="ECO:0000313" key="4">
    <source>
        <dbReference type="Proteomes" id="UP000188320"/>
    </source>
</evidence>
<accession>A0A1R1PX94</accession>
<evidence type="ECO:0000313" key="3">
    <source>
        <dbReference type="EMBL" id="OMH85549.1"/>
    </source>
</evidence>
<dbReference type="EMBL" id="LSSK01000072">
    <property type="protein sequence ID" value="OMH85549.1"/>
    <property type="molecule type" value="Genomic_DNA"/>
</dbReference>
<reference evidence="4" key="1">
    <citation type="submission" date="2017-01" db="EMBL/GenBank/DDBJ databases">
        <authorList>
            <person name="Wang Y."/>
            <person name="White M."/>
            <person name="Kvist S."/>
            <person name="Moncalvo J.-M."/>
        </authorList>
    </citation>
    <scope>NUCLEOTIDE SEQUENCE [LARGE SCALE GENOMIC DNA]</scope>
    <source>
        <strain evidence="4">COL-18-3</strain>
    </source>
</reference>
<feature type="compositionally biased region" description="Gly residues" evidence="2">
    <location>
        <begin position="240"/>
        <end position="250"/>
    </location>
</feature>
<dbReference type="OrthoDB" id="5778525at2759"/>
<protein>
    <recommendedName>
        <fullName evidence="5">BHLH domain-containing protein</fullName>
    </recommendedName>
</protein>
<feature type="region of interest" description="Disordered" evidence="2">
    <location>
        <begin position="367"/>
        <end position="405"/>
    </location>
</feature>
<proteinExistence type="predicted"/>
<gene>
    <name evidence="3" type="ORF">AX774_g887</name>
</gene>
<feature type="coiled-coil region" evidence="1">
    <location>
        <begin position="473"/>
        <end position="500"/>
    </location>
</feature>
<organism evidence="3 4">
    <name type="scientific">Zancudomyces culisetae</name>
    <name type="common">Gut fungus</name>
    <name type="synonym">Smittium culisetae</name>
    <dbReference type="NCBI Taxonomy" id="1213189"/>
    <lineage>
        <taxon>Eukaryota</taxon>
        <taxon>Fungi</taxon>
        <taxon>Fungi incertae sedis</taxon>
        <taxon>Zoopagomycota</taxon>
        <taxon>Kickxellomycotina</taxon>
        <taxon>Harpellomycetes</taxon>
        <taxon>Harpellales</taxon>
        <taxon>Legeriomycetaceae</taxon>
        <taxon>Zancudomyces</taxon>
    </lineage>
</organism>
<evidence type="ECO:0008006" key="5">
    <source>
        <dbReference type="Google" id="ProtNLM"/>
    </source>
</evidence>
<comment type="caution">
    <text evidence="3">The sequence shown here is derived from an EMBL/GenBank/DDBJ whole genome shotgun (WGS) entry which is preliminary data.</text>
</comment>
<dbReference type="AlphaFoldDB" id="A0A1R1PX94"/>
<dbReference type="Proteomes" id="UP000188320">
    <property type="component" value="Unassembled WGS sequence"/>
</dbReference>
<evidence type="ECO:0000256" key="2">
    <source>
        <dbReference type="SAM" id="MobiDB-lite"/>
    </source>
</evidence>
<keyword evidence="4" id="KW-1185">Reference proteome</keyword>
<name>A0A1R1PX94_ZANCU</name>
<sequence length="586" mass="65790">MELQPSNNSDINVSAMNLGFSEAVCQGNQNIKMNGGDDAPLDIFNSNREQLYNINELNEMGINFTNEISEKSYARINEDEPRMLKHKNKSSGRISQRNHPSSQDTIDFIFKCRSSPEFKFEENPLDTMLLEHESQIKNFAKPHSQTSSTECGSNNLNMGINMEEIKQLNRMVGGEMKEKEVNNFINSFNIDQLFIGGQMQPSNGLDMMPNSIDVGFTEQGVKRVMSNPDQLGEDLKGTGNKLGGTGGERTGNGIAASTLTTNQLGTNKKRSADIVSEKAFSTERKKRTRPFSVDLNFNRATSVKSESMINKLGLVAEGKGMGSNKKIKEPNFLNTGGSCHRVDRQLAATIGRPILFVRPKTEENKIYRKKKKSKSTADAECQDGRSSVDDVQNSHESSEFNTQLENISGTVNSSVQWQRVSEQRRRDAMRENFDILKRMLPEQYLRSDDGRELARPVLLARFLRWVDDTLIELETSKSRYNQLKEANYRLKNKLDEVISQREDLSPVNIEEIKLSSNADAVQQLLLKQGSLNGLMLQSPNVINTGGFTNAACTYGMNFPSEQVPPAHLYKNPKSTLNLDHISKYSL</sequence>